<reference evidence="2 3" key="1">
    <citation type="journal article" date="2023" name="Plant Dis.">
        <title>First Report of Diplodia intermedia Causing Canker and Dieback Diseases on Apple Trees in Canada.</title>
        <authorList>
            <person name="Ellouze W."/>
            <person name="Ilyukhin E."/>
            <person name="Sulman M."/>
            <person name="Ali S."/>
        </authorList>
    </citation>
    <scope>NUCLEOTIDE SEQUENCE [LARGE SCALE GENOMIC DNA]</scope>
    <source>
        <strain evidence="2 3">M45-28</strain>
    </source>
</reference>
<keyword evidence="3" id="KW-1185">Reference proteome</keyword>
<dbReference type="EMBL" id="JAKEKT020000053">
    <property type="protein sequence ID" value="KAL1640232.1"/>
    <property type="molecule type" value="Genomic_DNA"/>
</dbReference>
<proteinExistence type="predicted"/>
<feature type="region of interest" description="Disordered" evidence="1">
    <location>
        <begin position="52"/>
        <end position="97"/>
    </location>
</feature>
<organism evidence="2 3">
    <name type="scientific">Diplodia intermedia</name>
    <dbReference type="NCBI Taxonomy" id="856260"/>
    <lineage>
        <taxon>Eukaryota</taxon>
        <taxon>Fungi</taxon>
        <taxon>Dikarya</taxon>
        <taxon>Ascomycota</taxon>
        <taxon>Pezizomycotina</taxon>
        <taxon>Dothideomycetes</taxon>
        <taxon>Dothideomycetes incertae sedis</taxon>
        <taxon>Botryosphaeriales</taxon>
        <taxon>Botryosphaeriaceae</taxon>
        <taxon>Diplodia</taxon>
    </lineage>
</organism>
<feature type="compositionally biased region" description="Low complexity" evidence="1">
    <location>
        <begin position="84"/>
        <end position="93"/>
    </location>
</feature>
<sequence>MASPSPPPRTREPSMPSDPGVLAIHARYYHKHMLQPAVDKLNLLLVNPRPTRCFDPRTPTPSPMAPSVSRLTSAPPSRRPSPAAPRANNRANPVPMHRMITRLLRYSNSTRAAKQ</sequence>
<evidence type="ECO:0000313" key="3">
    <source>
        <dbReference type="Proteomes" id="UP001521184"/>
    </source>
</evidence>
<accession>A0ABR3TKZ1</accession>
<dbReference type="Proteomes" id="UP001521184">
    <property type="component" value="Unassembled WGS sequence"/>
</dbReference>
<evidence type="ECO:0000313" key="2">
    <source>
        <dbReference type="EMBL" id="KAL1640232.1"/>
    </source>
</evidence>
<gene>
    <name evidence="2" type="ORF">SLS58_007183</name>
</gene>
<name>A0ABR3TKZ1_9PEZI</name>
<evidence type="ECO:0000256" key="1">
    <source>
        <dbReference type="SAM" id="MobiDB-lite"/>
    </source>
</evidence>
<protein>
    <submittedName>
        <fullName evidence="2">Uncharacterized protein</fullName>
    </submittedName>
</protein>
<comment type="caution">
    <text evidence="2">The sequence shown here is derived from an EMBL/GenBank/DDBJ whole genome shotgun (WGS) entry which is preliminary data.</text>
</comment>